<keyword evidence="4" id="KW-1185">Reference proteome</keyword>
<dbReference type="OrthoDB" id="10261632at2759"/>
<feature type="domain" description="Vps53 N-terminal" evidence="2">
    <location>
        <begin position="22"/>
        <end position="467"/>
    </location>
</feature>
<evidence type="ECO:0000313" key="3">
    <source>
        <dbReference type="EMBL" id="GMI01668.1"/>
    </source>
</evidence>
<proteinExistence type="predicted"/>
<sequence>MSATGPPGLASLPNSQLLTSENFSALDYINSTFTTTSSLETNLSSFSSQISSNISSLDGHISHAIQSQSSSNTGASKTGDIDQARTAIMSLKNKIEDIAMKADKSERMVQVICQDIKQLDYAKRHLQTTITALKRLHMLVNAVQQLSTMASSKQYASAANLLDAVSQLTVHFIDFQNVPKIADLTRTVESVREDLSKQIFEAFEEIGELASGAAKPEDFERDVDSEGEKGGFSNLKEACLVVDALGHRAKQRQISSFCDSQLKSYSKIFRPTEEHSSLDSVDRRFAWFRRLLKSIDERFESVFPPHWHLQYKICLQFLQQTRESLQAKLEDDTSPDSENVIVIVKALQKSLMFEKEMTSRFERDYGSSVENTTVDKNQTYDADMEYDSDGNTVDPRSARGIKMRYLRERAKKKAIAEKTGDTTPQVDEHALLPIQGMLSGVFHPYMGPYVALERQNLEEQLATVVADSNLDNRGEMPVFTSSINLFVYMKNSINRCCALTTGLVFFNLYKEYKAALKSYAKTLLMKIPQPYVSSMAMAAQQLRKDKDDPVNPKMANYRLPSGEETTVCHVIDTCEYCVDTIEALEELIKDKIDESYKDTVDMMDEGDEFGEGTTIALRVLISGLENRLEAGFKEFGRINWGEFDDVGEESPYVQTMTATISQFFDLCQKSLPSIYYRNLCDKFAANFLKNYNAALLKVKRYSDISTQQILLDVYSLKSLILKLPILNGSGIAPNMYVTHCTKEFQSIEILLKLIGTTVSILVEVFRQQKPDGSMKDLQVVMQAKGIKRVQQQELLEQFGGEGGV</sequence>
<accession>A0A9W7C3Q0</accession>
<dbReference type="EMBL" id="BRXW01000036">
    <property type="protein sequence ID" value="GMI01668.1"/>
    <property type="molecule type" value="Genomic_DNA"/>
</dbReference>
<name>A0A9W7C3Q0_9STRA</name>
<evidence type="ECO:0000259" key="2">
    <source>
        <dbReference type="Pfam" id="PF04100"/>
    </source>
</evidence>
<reference evidence="4" key="1">
    <citation type="journal article" date="2023" name="Commun. Biol.">
        <title>Genome analysis of Parmales, the sister group of diatoms, reveals the evolutionary specialization of diatoms from phago-mixotrophs to photoautotrophs.</title>
        <authorList>
            <person name="Ban H."/>
            <person name="Sato S."/>
            <person name="Yoshikawa S."/>
            <person name="Yamada K."/>
            <person name="Nakamura Y."/>
            <person name="Ichinomiya M."/>
            <person name="Sato N."/>
            <person name="Blanc-Mathieu R."/>
            <person name="Endo H."/>
            <person name="Kuwata A."/>
            <person name="Ogata H."/>
        </authorList>
    </citation>
    <scope>NUCLEOTIDE SEQUENCE [LARGE SCALE GENOMIC DNA]</scope>
    <source>
        <strain evidence="4">NIES 3700</strain>
    </source>
</reference>
<dbReference type="GO" id="GO:0000938">
    <property type="term" value="C:GARP complex"/>
    <property type="evidence" value="ECO:0007669"/>
    <property type="project" value="InterPro"/>
</dbReference>
<organism evidence="3 4">
    <name type="scientific">Triparma laevis f. longispina</name>
    <dbReference type="NCBI Taxonomy" id="1714387"/>
    <lineage>
        <taxon>Eukaryota</taxon>
        <taxon>Sar</taxon>
        <taxon>Stramenopiles</taxon>
        <taxon>Ochrophyta</taxon>
        <taxon>Bolidophyceae</taxon>
        <taxon>Parmales</taxon>
        <taxon>Triparmaceae</taxon>
        <taxon>Triparma</taxon>
    </lineage>
</organism>
<dbReference type="InterPro" id="IPR039766">
    <property type="entry name" value="Vps53"/>
</dbReference>
<dbReference type="Pfam" id="PF06046">
    <property type="entry name" value="Sec6"/>
    <property type="match status" value="1"/>
</dbReference>
<evidence type="ECO:0000256" key="1">
    <source>
        <dbReference type="SAM" id="Coils"/>
    </source>
</evidence>
<gene>
    <name evidence="3" type="ORF">TrLO_g11114</name>
</gene>
<dbReference type="InterPro" id="IPR007234">
    <property type="entry name" value="Vps53_N"/>
</dbReference>
<dbReference type="GO" id="GO:0006887">
    <property type="term" value="P:exocytosis"/>
    <property type="evidence" value="ECO:0007669"/>
    <property type="project" value="InterPro"/>
</dbReference>
<dbReference type="Pfam" id="PF04100">
    <property type="entry name" value="Vps53_N"/>
    <property type="match status" value="1"/>
</dbReference>
<dbReference type="InterPro" id="IPR010326">
    <property type="entry name" value="EXOC3/Sec6"/>
</dbReference>
<dbReference type="Proteomes" id="UP001165122">
    <property type="component" value="Unassembled WGS sequence"/>
</dbReference>
<dbReference type="PANTHER" id="PTHR12820:SF0">
    <property type="entry name" value="VACUOLAR PROTEIN SORTING-ASSOCIATED PROTEIN 53 HOMOLOG"/>
    <property type="match status" value="1"/>
</dbReference>
<comment type="caution">
    <text evidence="3">The sequence shown here is derived from an EMBL/GenBank/DDBJ whole genome shotgun (WGS) entry which is preliminary data.</text>
</comment>
<evidence type="ECO:0000313" key="4">
    <source>
        <dbReference type="Proteomes" id="UP001165122"/>
    </source>
</evidence>
<dbReference type="PANTHER" id="PTHR12820">
    <property type="entry name" value="VACUOLAR SORTING PROTEIN 53"/>
    <property type="match status" value="1"/>
</dbReference>
<keyword evidence="1" id="KW-0175">Coiled coil</keyword>
<dbReference type="GO" id="GO:0042147">
    <property type="term" value="P:retrograde transport, endosome to Golgi"/>
    <property type="evidence" value="ECO:0007669"/>
    <property type="project" value="InterPro"/>
</dbReference>
<protein>
    <recommendedName>
        <fullName evidence="2">Vps53 N-terminal domain-containing protein</fullName>
    </recommendedName>
</protein>
<dbReference type="GO" id="GO:0000145">
    <property type="term" value="C:exocyst"/>
    <property type="evidence" value="ECO:0007669"/>
    <property type="project" value="InterPro"/>
</dbReference>
<dbReference type="AlphaFoldDB" id="A0A9W7C3Q0"/>
<dbReference type="GO" id="GO:0005829">
    <property type="term" value="C:cytosol"/>
    <property type="evidence" value="ECO:0007669"/>
    <property type="project" value="GOC"/>
</dbReference>
<feature type="coiled-coil region" evidence="1">
    <location>
        <begin position="81"/>
        <end position="108"/>
    </location>
</feature>